<evidence type="ECO:0000313" key="7">
    <source>
        <dbReference type="Proteomes" id="UP001233172"/>
    </source>
</evidence>
<keyword evidence="7" id="KW-1185">Reference proteome</keyword>
<feature type="domain" description="RING-type" evidence="5">
    <location>
        <begin position="92"/>
        <end position="127"/>
    </location>
</feature>
<accession>A0AAD8FGA1</accession>
<dbReference type="InterPro" id="IPR013083">
    <property type="entry name" value="Znf_RING/FYVE/PHD"/>
</dbReference>
<dbReference type="InterPro" id="IPR001841">
    <property type="entry name" value="Znf_RING"/>
</dbReference>
<sequence length="139" mass="15485">MDKEDGAIRRDPAVNSVILLGFQVNDVIEIAKMLKQEEFLSAKSLIDKLETEGKQKEKSVMIPDSSDNTQTDIDQMRTLQEENLQIREQMICKICLDKDVSVVFLPCGHLVSCVDCSCALVDCPVCRSHVMGIARAILS</sequence>
<evidence type="ECO:0000256" key="1">
    <source>
        <dbReference type="ARBA" id="ARBA00022723"/>
    </source>
</evidence>
<reference evidence="6" key="2">
    <citation type="submission" date="2023-04" db="EMBL/GenBank/DDBJ databases">
        <authorList>
            <person name="Bu L."/>
            <person name="Lu L."/>
            <person name="Laidemitt M.R."/>
            <person name="Zhang S.M."/>
            <person name="Mutuku M."/>
            <person name="Mkoji G."/>
            <person name="Steinauer M."/>
            <person name="Loker E.S."/>
        </authorList>
    </citation>
    <scope>NUCLEOTIDE SEQUENCE</scope>
    <source>
        <strain evidence="6">KasaAsao</strain>
        <tissue evidence="6">Whole Snail</tissue>
    </source>
</reference>
<dbReference type="AlphaFoldDB" id="A0AAD8FGA1"/>
<reference evidence="6" key="1">
    <citation type="journal article" date="2023" name="PLoS Negl. Trop. Dis.">
        <title>A genome sequence for Biomphalaria pfeifferi, the major vector snail for the human-infecting parasite Schistosoma mansoni.</title>
        <authorList>
            <person name="Bu L."/>
            <person name="Lu L."/>
            <person name="Laidemitt M.R."/>
            <person name="Zhang S.M."/>
            <person name="Mutuku M."/>
            <person name="Mkoji G."/>
            <person name="Steinauer M."/>
            <person name="Loker E.S."/>
        </authorList>
    </citation>
    <scope>NUCLEOTIDE SEQUENCE</scope>
    <source>
        <strain evidence="6">KasaAsao</strain>
    </source>
</reference>
<proteinExistence type="predicted"/>
<dbReference type="PANTHER" id="PTHR14879:SF5">
    <property type="entry name" value="RING-TYPE DOMAIN-CONTAINING PROTEIN"/>
    <property type="match status" value="1"/>
</dbReference>
<dbReference type="Proteomes" id="UP001233172">
    <property type="component" value="Unassembled WGS sequence"/>
</dbReference>
<dbReference type="PROSITE" id="PS50089">
    <property type="entry name" value="ZF_RING_2"/>
    <property type="match status" value="1"/>
</dbReference>
<dbReference type="Pfam" id="PF13920">
    <property type="entry name" value="zf-C3HC4_3"/>
    <property type="match status" value="1"/>
</dbReference>
<dbReference type="SMART" id="SM00184">
    <property type="entry name" value="RING"/>
    <property type="match status" value="1"/>
</dbReference>
<evidence type="ECO:0000259" key="5">
    <source>
        <dbReference type="PROSITE" id="PS50089"/>
    </source>
</evidence>
<keyword evidence="3" id="KW-0862">Zinc</keyword>
<evidence type="ECO:0000256" key="3">
    <source>
        <dbReference type="ARBA" id="ARBA00022833"/>
    </source>
</evidence>
<evidence type="ECO:0000256" key="2">
    <source>
        <dbReference type="ARBA" id="ARBA00022771"/>
    </source>
</evidence>
<dbReference type="PANTHER" id="PTHR14879">
    <property type="entry name" value="CASPASE REGULATOR, RING FINGER DOMAIN-CONTAINING"/>
    <property type="match status" value="1"/>
</dbReference>
<dbReference type="GO" id="GO:0008270">
    <property type="term" value="F:zinc ion binding"/>
    <property type="evidence" value="ECO:0007669"/>
    <property type="project" value="UniProtKB-KW"/>
</dbReference>
<organism evidence="6 7">
    <name type="scientific">Biomphalaria pfeifferi</name>
    <name type="common">Bloodfluke planorb</name>
    <name type="synonym">Freshwater snail</name>
    <dbReference type="NCBI Taxonomy" id="112525"/>
    <lineage>
        <taxon>Eukaryota</taxon>
        <taxon>Metazoa</taxon>
        <taxon>Spiralia</taxon>
        <taxon>Lophotrochozoa</taxon>
        <taxon>Mollusca</taxon>
        <taxon>Gastropoda</taxon>
        <taxon>Heterobranchia</taxon>
        <taxon>Euthyneura</taxon>
        <taxon>Panpulmonata</taxon>
        <taxon>Hygrophila</taxon>
        <taxon>Lymnaeoidea</taxon>
        <taxon>Planorbidae</taxon>
        <taxon>Biomphalaria</taxon>
    </lineage>
</organism>
<evidence type="ECO:0000313" key="6">
    <source>
        <dbReference type="EMBL" id="KAK0063305.1"/>
    </source>
</evidence>
<comment type="caution">
    <text evidence="6">The sequence shown here is derived from an EMBL/GenBank/DDBJ whole genome shotgun (WGS) entry which is preliminary data.</text>
</comment>
<protein>
    <submittedName>
        <fullName evidence="6">E3 ubiquitin-protein ligase XIAP-like isoform X1</fullName>
    </submittedName>
</protein>
<keyword evidence="2 4" id="KW-0863">Zinc-finger</keyword>
<dbReference type="Gene3D" id="3.30.40.10">
    <property type="entry name" value="Zinc/RING finger domain, C3HC4 (zinc finger)"/>
    <property type="match status" value="1"/>
</dbReference>
<gene>
    <name evidence="6" type="ORF">Bpfe_007501</name>
</gene>
<keyword evidence="1" id="KW-0479">Metal-binding</keyword>
<name>A0AAD8FGA1_BIOPF</name>
<dbReference type="EMBL" id="JASAOG010000022">
    <property type="protein sequence ID" value="KAK0063305.1"/>
    <property type="molecule type" value="Genomic_DNA"/>
</dbReference>
<dbReference type="SUPFAM" id="SSF57850">
    <property type="entry name" value="RING/U-box"/>
    <property type="match status" value="1"/>
</dbReference>
<dbReference type="InterPro" id="IPR051728">
    <property type="entry name" value="RING-FYVE_E3_ubiquitin-ligase"/>
</dbReference>
<dbReference type="FunFam" id="1.10.1170.10:FF:000002">
    <property type="entry name" value="Baculoviral IAP repeat containing 7"/>
    <property type="match status" value="1"/>
</dbReference>
<evidence type="ECO:0000256" key="4">
    <source>
        <dbReference type="PROSITE-ProRule" id="PRU00175"/>
    </source>
</evidence>